<dbReference type="InterPro" id="IPR054384">
    <property type="entry name" value="SecDF_P1_head"/>
</dbReference>
<dbReference type="InterPro" id="IPR005791">
    <property type="entry name" value="SecD"/>
</dbReference>
<dbReference type="InterPro" id="IPR022813">
    <property type="entry name" value="SecD/SecF_arch_bac"/>
</dbReference>
<dbReference type="PANTHER" id="PTHR30081">
    <property type="entry name" value="PROTEIN-EXPORT MEMBRANE PROTEIN SEC"/>
    <property type="match status" value="1"/>
</dbReference>
<keyword evidence="6 9" id="KW-1133">Transmembrane helix</keyword>
<evidence type="ECO:0000313" key="13">
    <source>
        <dbReference type="EMBL" id="SUZ95536.1"/>
    </source>
</evidence>
<sequence length="638" mass="70448">MQQNLTPRYLIIGVILAWGIYTLWPSWQYQNMSDEKKEELRESGDLKTIESKIIRQGLDLKGGMYIVLEADIPTLMKNLATNRDDRFDAVLNKTVEKSNFLDTEFFTVFRQEIESSKLKPARYYHEYGSSLDEILSGLEEEANDAINRVLEILQNRVDQFGVSEPTIQKQGQHRILVELAGIQDSERARSLLQSTALLEFYLVKNSAVTNEMLIQIDDLLKESTTEEELVELTKSLQKEKSKVETEMVDDEDDDESITVDEIFGDTETIQDDSGTSTGSEIFADAPFRSLIEPLPGDMGVSEKNVYALKKLLARNEVQSMLKSSMGQFLFSHEAKPVPGSPSQEKIYRLYYLERTPELTGGVVDEAKASLGTLGGGSAGQPVVSLNMNSDGSRTWARVTGANVGERISIVLDSKVHMAPSIREKIPSGRTQIEGFANINEAKDIAIILRAGALPAPVNIIEERIVGPSLGADSIAQGTRSVLIGLTIVLIFMVVYYKISGTIADFALIWNIFLVLAVLASLEATLTLPGIAGLILTVGMSIDSNVIIFERIREELRKGKTTKAAIDSGYNRALTTIIDANVTTVIAALVLYQFGTGPIKGFATVLFWGILISMFTAVFVTRTIFNTITSRKNLTSLSI</sequence>
<dbReference type="PANTHER" id="PTHR30081:SF1">
    <property type="entry name" value="PROTEIN TRANSLOCASE SUBUNIT SECD"/>
    <property type="match status" value="1"/>
</dbReference>
<dbReference type="InterPro" id="IPR048631">
    <property type="entry name" value="SecD_1st"/>
</dbReference>
<dbReference type="NCBIfam" id="TIGR01129">
    <property type="entry name" value="secD"/>
    <property type="match status" value="1"/>
</dbReference>
<feature type="transmembrane region" description="Helical" evidence="9">
    <location>
        <begin position="9"/>
        <end position="27"/>
    </location>
</feature>
<accession>A0A381RUJ9</accession>
<feature type="transmembrane region" description="Helical" evidence="9">
    <location>
        <begin position="605"/>
        <end position="624"/>
    </location>
</feature>
<dbReference type="Gene3D" id="1.20.1640.10">
    <property type="entry name" value="Multidrug efflux transporter AcrB transmembrane domain"/>
    <property type="match status" value="1"/>
</dbReference>
<evidence type="ECO:0008006" key="14">
    <source>
        <dbReference type="Google" id="ProtNLM"/>
    </source>
</evidence>
<dbReference type="InterPro" id="IPR048634">
    <property type="entry name" value="SecD_SecF_C"/>
</dbReference>
<keyword evidence="3" id="KW-1003">Cell membrane</keyword>
<dbReference type="HAMAP" id="MF_01463_B">
    <property type="entry name" value="SecD_B"/>
    <property type="match status" value="1"/>
</dbReference>
<keyword evidence="4 9" id="KW-0812">Transmembrane</keyword>
<evidence type="ECO:0000256" key="2">
    <source>
        <dbReference type="ARBA" id="ARBA00022448"/>
    </source>
</evidence>
<evidence type="ECO:0000259" key="12">
    <source>
        <dbReference type="Pfam" id="PF22599"/>
    </source>
</evidence>
<evidence type="ECO:0000256" key="9">
    <source>
        <dbReference type="SAM" id="Phobius"/>
    </source>
</evidence>
<dbReference type="Pfam" id="PF22599">
    <property type="entry name" value="SecDF_P1_head"/>
    <property type="match status" value="1"/>
</dbReference>
<keyword evidence="2" id="KW-0813">Transport</keyword>
<dbReference type="NCBIfam" id="TIGR00916">
    <property type="entry name" value="2A0604s01"/>
    <property type="match status" value="1"/>
</dbReference>
<feature type="transmembrane region" description="Helical" evidence="9">
    <location>
        <begin position="477"/>
        <end position="495"/>
    </location>
</feature>
<evidence type="ECO:0000259" key="11">
    <source>
        <dbReference type="Pfam" id="PF21760"/>
    </source>
</evidence>
<dbReference type="FunFam" id="1.20.1640.10:FF:000004">
    <property type="entry name" value="Protein translocase subunit SecD"/>
    <property type="match status" value="1"/>
</dbReference>
<dbReference type="Gene3D" id="3.30.70.3220">
    <property type="match status" value="1"/>
</dbReference>
<proteinExistence type="inferred from homology"/>
<evidence type="ECO:0000256" key="5">
    <source>
        <dbReference type="ARBA" id="ARBA00022927"/>
    </source>
</evidence>
<dbReference type="AlphaFoldDB" id="A0A381RUJ9"/>
<feature type="domain" description="SecDF P1 head subdomain" evidence="12">
    <location>
        <begin position="349"/>
        <end position="455"/>
    </location>
</feature>
<dbReference type="InterPro" id="IPR055344">
    <property type="entry name" value="SecD_SecF_C_bact"/>
</dbReference>
<dbReference type="PRINTS" id="PR00702">
    <property type="entry name" value="ACRIFLAVINRP"/>
</dbReference>
<dbReference type="Pfam" id="PF21760">
    <property type="entry name" value="SecD_1st"/>
    <property type="match status" value="1"/>
</dbReference>
<dbReference type="InterPro" id="IPR001036">
    <property type="entry name" value="Acrflvin-R"/>
</dbReference>
<dbReference type="Gene3D" id="3.30.1360.200">
    <property type="match status" value="1"/>
</dbReference>
<evidence type="ECO:0000256" key="7">
    <source>
        <dbReference type="ARBA" id="ARBA00023010"/>
    </source>
</evidence>
<evidence type="ECO:0000259" key="10">
    <source>
        <dbReference type="Pfam" id="PF02355"/>
    </source>
</evidence>
<feature type="transmembrane region" description="Helical" evidence="9">
    <location>
        <begin position="569"/>
        <end position="593"/>
    </location>
</feature>
<dbReference type="SUPFAM" id="SSF82866">
    <property type="entry name" value="Multidrug efflux transporter AcrB transmembrane domain"/>
    <property type="match status" value="1"/>
</dbReference>
<dbReference type="GO" id="GO:0015450">
    <property type="term" value="F:protein-transporting ATPase activity"/>
    <property type="evidence" value="ECO:0007669"/>
    <property type="project" value="InterPro"/>
</dbReference>
<name>A0A381RUJ9_9ZZZZ</name>
<dbReference type="Pfam" id="PF02355">
    <property type="entry name" value="SecD_SecF_C"/>
    <property type="match status" value="1"/>
</dbReference>
<feature type="transmembrane region" description="Helical" evidence="9">
    <location>
        <begin position="502"/>
        <end position="521"/>
    </location>
</feature>
<evidence type="ECO:0000256" key="4">
    <source>
        <dbReference type="ARBA" id="ARBA00022692"/>
    </source>
</evidence>
<evidence type="ECO:0000256" key="6">
    <source>
        <dbReference type="ARBA" id="ARBA00022989"/>
    </source>
</evidence>
<keyword evidence="5" id="KW-0653">Protein transport</keyword>
<evidence type="ECO:0000256" key="1">
    <source>
        <dbReference type="ARBA" id="ARBA00004651"/>
    </source>
</evidence>
<dbReference type="GO" id="GO:0005886">
    <property type="term" value="C:plasma membrane"/>
    <property type="evidence" value="ECO:0007669"/>
    <property type="project" value="UniProtKB-SubCell"/>
</dbReference>
<keyword evidence="8 9" id="KW-0472">Membrane</keyword>
<reference evidence="13" key="1">
    <citation type="submission" date="2018-05" db="EMBL/GenBank/DDBJ databases">
        <authorList>
            <person name="Lanie J.A."/>
            <person name="Ng W.-L."/>
            <person name="Kazmierczak K.M."/>
            <person name="Andrzejewski T.M."/>
            <person name="Davidsen T.M."/>
            <person name="Wayne K.J."/>
            <person name="Tettelin H."/>
            <person name="Glass J.I."/>
            <person name="Rusch D."/>
            <person name="Podicherti R."/>
            <person name="Tsui H.-C.T."/>
            <person name="Winkler M.E."/>
        </authorList>
    </citation>
    <scope>NUCLEOTIDE SEQUENCE</scope>
</reference>
<comment type="subcellular location">
    <subcellularLocation>
        <location evidence="1">Cell membrane</location>
        <topology evidence="1">Multi-pass membrane protein</topology>
    </subcellularLocation>
</comment>
<dbReference type="EMBL" id="UINC01002333">
    <property type="protein sequence ID" value="SUZ95536.1"/>
    <property type="molecule type" value="Genomic_DNA"/>
</dbReference>
<feature type="domain" description="Protein translocase subunit SecDF P1" evidence="11">
    <location>
        <begin position="146"/>
        <end position="204"/>
    </location>
</feature>
<organism evidence="13">
    <name type="scientific">marine metagenome</name>
    <dbReference type="NCBI Taxonomy" id="408172"/>
    <lineage>
        <taxon>unclassified sequences</taxon>
        <taxon>metagenomes</taxon>
        <taxon>ecological metagenomes</taxon>
    </lineage>
</organism>
<evidence type="ECO:0000256" key="8">
    <source>
        <dbReference type="ARBA" id="ARBA00023136"/>
    </source>
</evidence>
<feature type="transmembrane region" description="Helical" evidence="9">
    <location>
        <begin position="527"/>
        <end position="548"/>
    </location>
</feature>
<feature type="domain" description="Protein export membrane protein SecD/SecF C-terminal" evidence="10">
    <location>
        <begin position="458"/>
        <end position="627"/>
    </location>
</feature>
<gene>
    <name evidence="13" type="ORF">METZ01_LOCUS48390</name>
</gene>
<evidence type="ECO:0000256" key="3">
    <source>
        <dbReference type="ARBA" id="ARBA00022475"/>
    </source>
</evidence>
<dbReference type="GO" id="GO:0006886">
    <property type="term" value="P:intracellular protein transport"/>
    <property type="evidence" value="ECO:0007669"/>
    <property type="project" value="InterPro"/>
</dbReference>
<protein>
    <recommendedName>
        <fullName evidence="14">SecD export protein N-terminal TM domain-containing protein</fullName>
    </recommendedName>
</protein>
<keyword evidence="7" id="KW-0811">Translocation</keyword>